<reference evidence="2" key="1">
    <citation type="submission" date="2017-09" db="EMBL/GenBank/DDBJ databases">
        <title>Genome evolution observed in wild isolates of Caulobacter crescentus.</title>
        <authorList>
            <person name="Ely B."/>
            <person name="Wilson K."/>
            <person name="Scott D."/>
        </authorList>
    </citation>
    <scope>NUCLEOTIDE SEQUENCE [LARGE SCALE GENOMIC DNA]</scope>
    <source>
        <strain evidence="2">CB13b1a</strain>
    </source>
</reference>
<dbReference type="InterPro" id="IPR009562">
    <property type="entry name" value="DUF1178"/>
</dbReference>
<dbReference type="Pfam" id="PF06676">
    <property type="entry name" value="DUF1178"/>
    <property type="match status" value="1"/>
</dbReference>
<sequence length="145" mass="15748">MIKYALRCDRTHEFEGWFGSSADYDDQAARGLVECPMCGSTGVSKQIMAPAVAGTKAQRSAEPAVDPKMREMMMTAMGEVRRHVEDNFDYVGDAFAKEARAIHEGKSEERGIYGEASPAEVKALVEDGVKVAPLPPGPPKKTDVN</sequence>
<dbReference type="RefSeq" id="WP_096052290.1">
    <property type="nucleotide sequence ID" value="NZ_CP023315.3"/>
</dbReference>
<evidence type="ECO:0000313" key="1">
    <source>
        <dbReference type="EMBL" id="ATC32890.1"/>
    </source>
</evidence>
<organism evidence="1 2">
    <name type="scientific">Caulobacter vibrioides</name>
    <name type="common">Caulobacter crescentus</name>
    <dbReference type="NCBI Taxonomy" id="155892"/>
    <lineage>
        <taxon>Bacteria</taxon>
        <taxon>Pseudomonadati</taxon>
        <taxon>Pseudomonadota</taxon>
        <taxon>Alphaproteobacteria</taxon>
        <taxon>Caulobacterales</taxon>
        <taxon>Caulobacteraceae</taxon>
        <taxon>Caulobacter</taxon>
    </lineage>
</organism>
<proteinExistence type="predicted"/>
<dbReference type="PIRSF" id="PIRSF032131">
    <property type="entry name" value="UCP032131"/>
    <property type="match status" value="1"/>
</dbReference>
<protein>
    <submittedName>
        <fullName evidence="1">DUF1178 domain-containing protein</fullName>
    </submittedName>
</protein>
<evidence type="ECO:0000313" key="2">
    <source>
        <dbReference type="Proteomes" id="UP000217311"/>
    </source>
</evidence>
<dbReference type="Proteomes" id="UP000217311">
    <property type="component" value="Chromosome"/>
</dbReference>
<gene>
    <name evidence="1" type="ORF">CA606_11420</name>
</gene>
<name>A0A290MWY2_CAUVI</name>
<dbReference type="EMBL" id="CP023315">
    <property type="protein sequence ID" value="ATC32890.1"/>
    <property type="molecule type" value="Genomic_DNA"/>
</dbReference>
<dbReference type="AlphaFoldDB" id="A0A290MWY2"/>
<accession>A0A290MWY2</accession>